<proteinExistence type="predicted"/>
<comment type="caution">
    <text evidence="1">The sequence shown here is derived from an EMBL/GenBank/DDBJ whole genome shotgun (WGS) entry which is preliminary data.</text>
</comment>
<sequence length="149" mass="17117">MSFELGFKSHYEILGISNEKATTEEIKEKYKALVLEVHPDKNLEEAIPAPYKNTEITFQAVFQAYKVLRDPSQRSAYDQGLYDRRYRLPGVVNETVYIDELEKIEDGWVYPCRCGDEYFVPSDDLDLEIGLSLIVNCSNCSLLLRVIPA</sequence>
<organism evidence="1 2">
    <name type="scientific">Entomophthora muscae</name>
    <dbReference type="NCBI Taxonomy" id="34485"/>
    <lineage>
        <taxon>Eukaryota</taxon>
        <taxon>Fungi</taxon>
        <taxon>Fungi incertae sedis</taxon>
        <taxon>Zoopagomycota</taxon>
        <taxon>Entomophthoromycotina</taxon>
        <taxon>Entomophthoromycetes</taxon>
        <taxon>Entomophthorales</taxon>
        <taxon>Entomophthoraceae</taxon>
        <taxon>Entomophthora</taxon>
    </lineage>
</organism>
<accession>A0ACC2RVV8</accession>
<dbReference type="EMBL" id="QTSX02006466">
    <property type="protein sequence ID" value="KAJ9054128.1"/>
    <property type="molecule type" value="Genomic_DNA"/>
</dbReference>
<reference evidence="1" key="1">
    <citation type="submission" date="2022-04" db="EMBL/GenBank/DDBJ databases">
        <title>Genome of the entomopathogenic fungus Entomophthora muscae.</title>
        <authorList>
            <person name="Elya C."/>
            <person name="Lovett B.R."/>
            <person name="Lee E."/>
            <person name="Macias A.M."/>
            <person name="Hajek A.E."/>
            <person name="De Bivort B.L."/>
            <person name="Kasson M.T."/>
            <person name="De Fine Licht H.H."/>
            <person name="Stajich J.E."/>
        </authorList>
    </citation>
    <scope>NUCLEOTIDE SEQUENCE</scope>
    <source>
        <strain evidence="1">Berkeley</strain>
    </source>
</reference>
<keyword evidence="2" id="KW-1185">Reference proteome</keyword>
<evidence type="ECO:0000313" key="1">
    <source>
        <dbReference type="EMBL" id="KAJ9054128.1"/>
    </source>
</evidence>
<evidence type="ECO:0000313" key="2">
    <source>
        <dbReference type="Proteomes" id="UP001165960"/>
    </source>
</evidence>
<protein>
    <submittedName>
        <fullName evidence="1">DnaJ sub C member 24</fullName>
    </submittedName>
</protein>
<name>A0ACC2RVV8_9FUNG</name>
<dbReference type="Proteomes" id="UP001165960">
    <property type="component" value="Unassembled WGS sequence"/>
</dbReference>
<gene>
    <name evidence="1" type="primary">DNAJC24</name>
    <name evidence="1" type="ORF">DSO57_1017939</name>
</gene>